<dbReference type="PANTHER" id="PTHR47396">
    <property type="entry name" value="TYPE I RESTRICTION ENZYME ECOKI R PROTEIN"/>
    <property type="match status" value="1"/>
</dbReference>
<dbReference type="GO" id="GO:0003677">
    <property type="term" value="F:DNA binding"/>
    <property type="evidence" value="ECO:0007669"/>
    <property type="project" value="InterPro"/>
</dbReference>
<evidence type="ECO:0000313" key="3">
    <source>
        <dbReference type="Proteomes" id="UP000261764"/>
    </source>
</evidence>
<dbReference type="InterPro" id="IPR050742">
    <property type="entry name" value="Helicase_Restrict-Modif_Enz"/>
</dbReference>
<dbReference type="PANTHER" id="PTHR47396:SF1">
    <property type="entry name" value="ATP-DEPENDENT HELICASE IRC3-RELATED"/>
    <property type="match status" value="1"/>
</dbReference>
<dbReference type="AlphaFoldDB" id="A0A292IJ25"/>
<evidence type="ECO:0000259" key="1">
    <source>
        <dbReference type="SMART" id="SM00487"/>
    </source>
</evidence>
<organism evidence="2 3">
    <name type="scientific">Mycoplasma amphoriforme A39</name>
    <dbReference type="NCBI Taxonomy" id="572419"/>
    <lineage>
        <taxon>Bacteria</taxon>
        <taxon>Bacillati</taxon>
        <taxon>Mycoplasmatota</taxon>
        <taxon>Mollicutes</taxon>
        <taxon>Mycoplasmataceae</taxon>
        <taxon>Mycoplasma</taxon>
    </lineage>
</organism>
<sequence>MEKNKKIINPSTQKQPKIYAYSLDERQAPNFVGHIKIGETTKDIETRVDEQTKTAGLQVKILFWKLARKNDGTWFRVTDLHRYFEFNNIKRSKETGGPNGNEWFDFKGREADALKLTEKFIASDYDPLINSQDRKDYTLRAEQSEAVNVTLNYFHSQKEPKEFLWNAKPRFGKTLTTYDFMRKIQARNVLILCNRPTIANSWFNDFDDFISWRIDEGYRFVSESPAIKQNSMSYQEYENYKTEHPNKPIRRIAFVSLQDFKGAKFAGDSYEKLAWMQEVDWDVIVLDEVHEAIDTPKSQAALNSLRTKFALHLSGTPFKAIATEKFREDQIFNWSYHDGQKAKNDWDENNG</sequence>
<reference evidence="2 3" key="1">
    <citation type="journal article" date="2015" name="Clin. Infect. Dis.">
        <title>Genomic Investigations unmask Mycoplasma amphoriforme, a new respiratory pathogen.</title>
        <authorList>
            <person name="Gillespie S.H."/>
            <person name="Ling C.L."/>
            <person name="Oravcova K."/>
            <person name="Pinheiro M."/>
            <person name="Wells L."/>
            <person name="Bryant J.M."/>
            <person name="McHugh T.D."/>
            <person name="Bebear C."/>
            <person name="Webster D."/>
            <person name="Harris S.R."/>
            <person name="Seth-Smith H.M."/>
            <person name="Thomson N.R."/>
        </authorList>
    </citation>
    <scope>NUCLEOTIDE SEQUENCE [LARGE SCALE GENOMIC DNA]</scope>
    <source>
        <strain evidence="2 3">A39</strain>
    </source>
</reference>
<name>A0A292IJ25_9MOLU</name>
<accession>A0A292IJ25</accession>
<dbReference type="Proteomes" id="UP000261764">
    <property type="component" value="Chromosome I"/>
</dbReference>
<evidence type="ECO:0000313" key="2">
    <source>
        <dbReference type="EMBL" id="CDN40562.1"/>
    </source>
</evidence>
<dbReference type="GO" id="GO:0005829">
    <property type="term" value="C:cytosol"/>
    <property type="evidence" value="ECO:0007669"/>
    <property type="project" value="TreeGrafter"/>
</dbReference>
<dbReference type="REBASE" id="86154">
    <property type="entry name" value="MamA39ORF4420P"/>
</dbReference>
<dbReference type="RefSeq" id="WP_343251183.1">
    <property type="nucleotide sequence ID" value="NZ_HG937516.1"/>
</dbReference>
<dbReference type="SUPFAM" id="SSF52540">
    <property type="entry name" value="P-loop containing nucleoside triphosphate hydrolases"/>
    <property type="match status" value="1"/>
</dbReference>
<dbReference type="Gene3D" id="3.40.50.300">
    <property type="entry name" value="P-loop containing nucleotide triphosphate hydrolases"/>
    <property type="match status" value="1"/>
</dbReference>
<dbReference type="EMBL" id="HG937516">
    <property type="protein sequence ID" value="CDN40562.1"/>
    <property type="molecule type" value="Genomic_DNA"/>
</dbReference>
<dbReference type="InterPro" id="IPR006935">
    <property type="entry name" value="Helicase/UvrB_N"/>
</dbReference>
<feature type="domain" description="Helicase ATP-binding" evidence="1">
    <location>
        <begin position="135"/>
        <end position="343"/>
    </location>
</feature>
<dbReference type="InterPro" id="IPR027417">
    <property type="entry name" value="P-loop_NTPase"/>
</dbReference>
<dbReference type="SMART" id="SM00487">
    <property type="entry name" value="DEXDc"/>
    <property type="match status" value="1"/>
</dbReference>
<dbReference type="GO" id="GO:0016787">
    <property type="term" value="F:hydrolase activity"/>
    <property type="evidence" value="ECO:0007669"/>
    <property type="project" value="InterPro"/>
</dbReference>
<proteinExistence type="predicted"/>
<dbReference type="GO" id="GO:0005524">
    <property type="term" value="F:ATP binding"/>
    <property type="evidence" value="ECO:0007669"/>
    <property type="project" value="InterPro"/>
</dbReference>
<protein>
    <recommendedName>
        <fullName evidence="1">Helicase ATP-binding domain-containing protein</fullName>
    </recommendedName>
</protein>
<dbReference type="Pfam" id="PF04851">
    <property type="entry name" value="ResIII"/>
    <property type="match status" value="1"/>
</dbReference>
<dbReference type="KEGG" id="mamp:MAMA39_04420"/>
<keyword evidence="3" id="KW-1185">Reference proteome</keyword>
<dbReference type="InterPro" id="IPR014001">
    <property type="entry name" value="Helicase_ATP-bd"/>
</dbReference>
<gene>
    <name evidence="2" type="ORF">MAMA39_04420</name>
</gene>